<evidence type="ECO:0000313" key="1">
    <source>
        <dbReference type="EMBL" id="MBT2187459.1"/>
    </source>
</evidence>
<name>A0A9X1DCN1_9SPHN</name>
<organism evidence="1 2">
    <name type="scientific">Sphingobium nicotianae</name>
    <dbReference type="NCBI Taxonomy" id="2782607"/>
    <lineage>
        <taxon>Bacteria</taxon>
        <taxon>Pseudomonadati</taxon>
        <taxon>Pseudomonadota</taxon>
        <taxon>Alphaproteobacteria</taxon>
        <taxon>Sphingomonadales</taxon>
        <taxon>Sphingomonadaceae</taxon>
        <taxon>Sphingobium</taxon>
    </lineage>
</organism>
<accession>A0A9X1DCN1</accession>
<dbReference type="Pfam" id="PF12686">
    <property type="entry name" value="DUF3800"/>
    <property type="match status" value="1"/>
</dbReference>
<evidence type="ECO:0000313" key="2">
    <source>
        <dbReference type="Proteomes" id="UP001138757"/>
    </source>
</evidence>
<dbReference type="Proteomes" id="UP001138757">
    <property type="component" value="Unassembled WGS sequence"/>
</dbReference>
<comment type="caution">
    <text evidence="1">The sequence shown here is derived from an EMBL/GenBank/DDBJ whole genome shotgun (WGS) entry which is preliminary data.</text>
</comment>
<gene>
    <name evidence="1" type="ORF">KK488_10925</name>
</gene>
<keyword evidence="2" id="KW-1185">Reference proteome</keyword>
<dbReference type="InterPro" id="IPR024524">
    <property type="entry name" value="DUF3800"/>
</dbReference>
<dbReference type="RefSeq" id="WP_214623399.1">
    <property type="nucleotide sequence ID" value="NZ_JAHGAW010000006.1"/>
</dbReference>
<proteinExistence type="predicted"/>
<sequence>MSTRKMEKGSLSGREWKPARWKGFMDESVSDGLFVLAGALAPETAWPEFANSWNEMLPYAGVNDKGQPEFHMVELAQRDNGYVKTRAFFNIITEHVPVLASVVLHMDKIEAAAARISAPNLTLNWTTLKNPFVITFSSLLDAIMSRRGDIDFRTGASALGANFNFTFDKRSDSGIVTNGWETFLSTRPNMMRKAYGERPVFEDSHKCPSLQAADLWAWWVRKWHVEGTFDDLANGGFEGWIPKRGPYMLNLEVDEDLLADIYWKTVNEIVGHGVPVTDSRYPDRGWTKPNTN</sequence>
<protein>
    <submittedName>
        <fullName evidence="1">DUF3800 domain-containing protein</fullName>
    </submittedName>
</protein>
<dbReference type="EMBL" id="JAHGAW010000006">
    <property type="protein sequence ID" value="MBT2187459.1"/>
    <property type="molecule type" value="Genomic_DNA"/>
</dbReference>
<dbReference type="AlphaFoldDB" id="A0A9X1DCN1"/>
<reference evidence="1" key="1">
    <citation type="submission" date="2021-05" db="EMBL/GenBank/DDBJ databases">
        <title>Genome of Sphingobium sp. strain.</title>
        <authorList>
            <person name="Fan R."/>
        </authorList>
    </citation>
    <scope>NUCLEOTIDE SEQUENCE</scope>
    <source>
        <strain evidence="1">H33</strain>
    </source>
</reference>